<dbReference type="AlphaFoldDB" id="A0AAU7ZQR6"/>
<gene>
    <name evidence="3" type="ORF">RBB77_23055</name>
</gene>
<organism evidence="3">
    <name type="scientific">Tunturiibacter psychrotolerans</name>
    <dbReference type="NCBI Taxonomy" id="3069686"/>
    <lineage>
        <taxon>Bacteria</taxon>
        <taxon>Pseudomonadati</taxon>
        <taxon>Acidobacteriota</taxon>
        <taxon>Terriglobia</taxon>
        <taxon>Terriglobales</taxon>
        <taxon>Acidobacteriaceae</taxon>
        <taxon>Tunturiibacter</taxon>
    </lineage>
</organism>
<reference evidence="3" key="2">
    <citation type="journal article" date="2024" name="Environ. Microbiol.">
        <title>Genome analysis and description of Tunturibacter gen. nov. expands the diversity of Terriglobia in tundra soils.</title>
        <authorList>
            <person name="Messyasz A."/>
            <person name="Mannisto M.K."/>
            <person name="Kerkhof L.J."/>
            <person name="Haggblom M.M."/>
        </authorList>
    </citation>
    <scope>NUCLEOTIDE SEQUENCE</scope>
    <source>
        <strain evidence="3">X5P6</strain>
    </source>
</reference>
<reference evidence="3" key="1">
    <citation type="submission" date="2023-08" db="EMBL/GenBank/DDBJ databases">
        <authorList>
            <person name="Messyasz A."/>
            <person name="Mannisto M.K."/>
            <person name="Kerkhof L.J."/>
            <person name="Haggblom M."/>
        </authorList>
    </citation>
    <scope>NUCLEOTIDE SEQUENCE</scope>
    <source>
        <strain evidence="3">X5P6</strain>
    </source>
</reference>
<sequence>MFQRYRIACGTIAGLIALGATPVFANHVDTANVTITCSSYSFSVSASELSPGTKYEIAYTFETSPMVGPPIVGSIPLTATASQVFDATIWGSFPPLVGSYTFTGTASLVGHNTIPIQFSPTSLTCGAQPPPPKTSGKGIDTESFDGSSIEEGNYVWFNANFSVTGVPKTGGVITFTSSKIVNEETGLPFMNSVPNAQITFSPTATCTSTTFSTMTNTWLTTVPMRGDDEIFLTGVPVPSAGLRGGTRVSWNGTFDTGGIAGVTINWKWGAAVYTSFANYLNALEVKPGHTSACGQNSADQAGTPEGVNNQNRMWKQFVIGGATGSGSSNATGSWGNTNTVTPTTAVVPGSGPK</sequence>
<accession>A0AAU7ZQR6</accession>
<protein>
    <submittedName>
        <fullName evidence="3">Uncharacterized protein</fullName>
    </submittedName>
</protein>
<evidence type="ECO:0000256" key="2">
    <source>
        <dbReference type="SAM" id="SignalP"/>
    </source>
</evidence>
<name>A0AAU7ZQR6_9BACT</name>
<feature type="chain" id="PRO_5043750614" evidence="2">
    <location>
        <begin position="26"/>
        <end position="353"/>
    </location>
</feature>
<proteinExistence type="predicted"/>
<dbReference type="EMBL" id="CP132942">
    <property type="protein sequence ID" value="XCB33261.1"/>
    <property type="molecule type" value="Genomic_DNA"/>
</dbReference>
<dbReference type="KEGG" id="tpsc:RBB77_23055"/>
<feature type="signal peptide" evidence="2">
    <location>
        <begin position="1"/>
        <end position="25"/>
    </location>
</feature>
<dbReference type="RefSeq" id="WP_353064101.1">
    <property type="nucleotide sequence ID" value="NZ_CP132942.1"/>
</dbReference>
<feature type="region of interest" description="Disordered" evidence="1">
    <location>
        <begin position="325"/>
        <end position="353"/>
    </location>
</feature>
<evidence type="ECO:0000313" key="3">
    <source>
        <dbReference type="EMBL" id="XCB33261.1"/>
    </source>
</evidence>
<evidence type="ECO:0000256" key="1">
    <source>
        <dbReference type="SAM" id="MobiDB-lite"/>
    </source>
</evidence>
<keyword evidence="2" id="KW-0732">Signal</keyword>